<evidence type="ECO:0000313" key="1">
    <source>
        <dbReference type="EMBL" id="KRM73091.1"/>
    </source>
</evidence>
<reference evidence="1 2" key="1">
    <citation type="journal article" date="2015" name="Genome Announc.">
        <title>Expanding the biotechnology potential of lactobacilli through comparative genomics of 213 strains and associated genera.</title>
        <authorList>
            <person name="Sun Z."/>
            <person name="Harris H.M."/>
            <person name="McCann A."/>
            <person name="Guo C."/>
            <person name="Argimon S."/>
            <person name="Zhang W."/>
            <person name="Yang X."/>
            <person name="Jeffery I.B."/>
            <person name="Cooney J.C."/>
            <person name="Kagawa T.F."/>
            <person name="Liu W."/>
            <person name="Song Y."/>
            <person name="Salvetti E."/>
            <person name="Wrobel A."/>
            <person name="Rasinkangas P."/>
            <person name="Parkhill J."/>
            <person name="Rea M.C."/>
            <person name="O'Sullivan O."/>
            <person name="Ritari J."/>
            <person name="Douillard F.P."/>
            <person name="Paul Ross R."/>
            <person name="Yang R."/>
            <person name="Briner A.E."/>
            <person name="Felis G.E."/>
            <person name="de Vos W.M."/>
            <person name="Barrangou R."/>
            <person name="Klaenhammer T.R."/>
            <person name="Caufield P.W."/>
            <person name="Cui Y."/>
            <person name="Zhang H."/>
            <person name="O'Toole P.W."/>
        </authorList>
    </citation>
    <scope>NUCLEOTIDE SEQUENCE [LARGE SCALE GENOMIC DNA]</scope>
    <source>
        <strain evidence="1 2">DSM 23927</strain>
    </source>
</reference>
<keyword evidence="2" id="KW-1185">Reference proteome</keyword>
<dbReference type="EMBL" id="AYZQ01000001">
    <property type="protein sequence ID" value="KRM73091.1"/>
    <property type="molecule type" value="Genomic_DNA"/>
</dbReference>
<gene>
    <name evidence="1" type="ORF">FC34_GL000813</name>
</gene>
<dbReference type="Proteomes" id="UP000051672">
    <property type="component" value="Unassembled WGS sequence"/>
</dbReference>
<name>A0A0R2BBQ9_9LACO</name>
<dbReference type="PATRIC" id="fig|1423727.3.peg.820"/>
<sequence length="146" mass="16620">MIVMNDEMLIQFLQQIAGIRIRKWQQNRTTTGTLSHAEKRQLRSMLTDYEWMLVQKLVPEFSDDAIGLARAFNAAKLAVAKVWLQSPGLSTRFVKLDQAGTQTIHLQVRLEYVLGLLDVLDFAVPASVATQLETHQLDLLTWANQQ</sequence>
<dbReference type="AlphaFoldDB" id="A0A0R2BBQ9"/>
<organism evidence="1 2">
    <name type="scientific">Lacticaseibacillus brantae DSM 23927</name>
    <dbReference type="NCBI Taxonomy" id="1423727"/>
    <lineage>
        <taxon>Bacteria</taxon>
        <taxon>Bacillati</taxon>
        <taxon>Bacillota</taxon>
        <taxon>Bacilli</taxon>
        <taxon>Lactobacillales</taxon>
        <taxon>Lactobacillaceae</taxon>
        <taxon>Lacticaseibacillus</taxon>
    </lineage>
</organism>
<evidence type="ECO:0000313" key="2">
    <source>
        <dbReference type="Proteomes" id="UP000051672"/>
    </source>
</evidence>
<protein>
    <submittedName>
        <fullName evidence="1">Uncharacterized protein</fullName>
    </submittedName>
</protein>
<proteinExistence type="predicted"/>
<accession>A0A0R2BBQ9</accession>
<dbReference type="STRING" id="1423727.FC34_GL000813"/>
<comment type="caution">
    <text evidence="1">The sequence shown here is derived from an EMBL/GenBank/DDBJ whole genome shotgun (WGS) entry which is preliminary data.</text>
</comment>